<dbReference type="GO" id="GO:0005634">
    <property type="term" value="C:nucleus"/>
    <property type="evidence" value="ECO:0007669"/>
    <property type="project" value="TreeGrafter"/>
</dbReference>
<evidence type="ECO:0000256" key="5">
    <source>
        <dbReference type="ARBA" id="ARBA00022777"/>
    </source>
</evidence>
<comment type="caution">
    <text evidence="10">The sequence shown here is derived from an EMBL/GenBank/DDBJ whole genome shotgun (WGS) entry which is preliminary data.</text>
</comment>
<evidence type="ECO:0000256" key="7">
    <source>
        <dbReference type="PROSITE-ProRule" id="PRU10141"/>
    </source>
</evidence>
<dbReference type="Pfam" id="PF00069">
    <property type="entry name" value="Pkinase"/>
    <property type="match status" value="2"/>
</dbReference>
<dbReference type="EC" id="2.7.11.1" evidence="1"/>
<gene>
    <name evidence="10" type="ORF">B4U79_01327</name>
</gene>
<feature type="compositionally biased region" description="Polar residues" evidence="8">
    <location>
        <begin position="9"/>
        <end position="22"/>
    </location>
</feature>
<dbReference type="OrthoDB" id="10020333at2759"/>
<dbReference type="Gene3D" id="3.30.200.20">
    <property type="entry name" value="Phosphorylase Kinase, domain 1"/>
    <property type="match status" value="1"/>
</dbReference>
<dbReference type="PROSITE" id="PS50011">
    <property type="entry name" value="PROTEIN_KINASE_DOM"/>
    <property type="match status" value="1"/>
</dbReference>
<dbReference type="Gene3D" id="1.10.510.10">
    <property type="entry name" value="Transferase(Phosphotransferase) domain 1"/>
    <property type="match status" value="2"/>
</dbReference>
<feature type="domain" description="Protein kinase" evidence="9">
    <location>
        <begin position="73"/>
        <end position="540"/>
    </location>
</feature>
<dbReference type="STRING" id="1965070.A0A3S3Q283"/>
<protein>
    <recommendedName>
        <fullName evidence="1">non-specific serine/threonine protein kinase</fullName>
        <ecNumber evidence="1">2.7.11.1</ecNumber>
    </recommendedName>
</protein>
<dbReference type="GO" id="GO:0005524">
    <property type="term" value="F:ATP binding"/>
    <property type="evidence" value="ECO:0007669"/>
    <property type="project" value="UniProtKB-UniRule"/>
</dbReference>
<evidence type="ECO:0000259" key="9">
    <source>
        <dbReference type="PROSITE" id="PS50011"/>
    </source>
</evidence>
<dbReference type="Proteomes" id="UP000285301">
    <property type="component" value="Unassembled WGS sequence"/>
</dbReference>
<evidence type="ECO:0000256" key="6">
    <source>
        <dbReference type="ARBA" id="ARBA00022840"/>
    </source>
</evidence>
<accession>A0A3S3Q283</accession>
<dbReference type="SUPFAM" id="SSF56112">
    <property type="entry name" value="Protein kinase-like (PK-like)"/>
    <property type="match status" value="1"/>
</dbReference>
<evidence type="ECO:0000313" key="11">
    <source>
        <dbReference type="Proteomes" id="UP000285301"/>
    </source>
</evidence>
<dbReference type="GO" id="GO:0051301">
    <property type="term" value="P:cell division"/>
    <property type="evidence" value="ECO:0007669"/>
    <property type="project" value="UniProtKB-KW"/>
</dbReference>
<evidence type="ECO:0000256" key="8">
    <source>
        <dbReference type="SAM" id="MobiDB-lite"/>
    </source>
</evidence>
<keyword evidence="3" id="KW-0808">Transferase</keyword>
<keyword evidence="10" id="KW-0131">Cell cycle</keyword>
<dbReference type="GO" id="GO:0004674">
    <property type="term" value="F:protein serine/threonine kinase activity"/>
    <property type="evidence" value="ECO:0007669"/>
    <property type="project" value="UniProtKB-KW"/>
</dbReference>
<keyword evidence="10" id="KW-0132">Cell division</keyword>
<keyword evidence="2" id="KW-0723">Serine/threonine-protein kinase</keyword>
<evidence type="ECO:0000256" key="1">
    <source>
        <dbReference type="ARBA" id="ARBA00012513"/>
    </source>
</evidence>
<evidence type="ECO:0000313" key="10">
    <source>
        <dbReference type="EMBL" id="RWS02081.1"/>
    </source>
</evidence>
<name>A0A3S3Q283_9ACAR</name>
<dbReference type="AlphaFoldDB" id="A0A3S3Q283"/>
<dbReference type="EMBL" id="NCKU01008179">
    <property type="protein sequence ID" value="RWS02081.1"/>
    <property type="molecule type" value="Genomic_DNA"/>
</dbReference>
<dbReference type="PANTHER" id="PTHR44167:SF23">
    <property type="entry name" value="CDC7 KINASE, ISOFORM A-RELATED"/>
    <property type="match status" value="1"/>
</dbReference>
<evidence type="ECO:0000256" key="3">
    <source>
        <dbReference type="ARBA" id="ARBA00022679"/>
    </source>
</evidence>
<dbReference type="InterPro" id="IPR008271">
    <property type="entry name" value="Ser/Thr_kinase_AS"/>
</dbReference>
<dbReference type="GO" id="GO:0044773">
    <property type="term" value="P:mitotic DNA damage checkpoint signaling"/>
    <property type="evidence" value="ECO:0007669"/>
    <property type="project" value="TreeGrafter"/>
</dbReference>
<keyword evidence="4 7" id="KW-0547">Nucleotide-binding</keyword>
<sequence length="543" mass="61645">MNKEEELSFTFSHSNQSKTNTPLNSSKIILNCSTNFSSLRIEDPKRSSNGSQEDGYSTQRVLVQAIPQLSKLFTIHQKIGEGTFSKVLHAKSVKYPSKEYALKCVIPTVKPSRVAAELRFLRDIGGESNIAQVTTCLFGNGYSVIVMPYFQHDLFINYVKDMSLFEIRDYMKNLLIALQKVHSHGIIHRDVKPSNFLYNRKEQRYLLVDFGLAQRMSDLQRASKEIKAQNMIVNSSNKKAALKDSTKVTANTMIADQNSRMLMIRKRSNEEIHESDMKSKSRYEKRQRADDYNISALNKSISPIKSTKTMINDNVFKTPVKKMINENYIRTPLKEPSSQIIPETPQKALISKLKINETQNSAHKHKSKSFSTPLKSLESSTQTNPCDCFGNPKVCKLCLKRNDLCAPRAGTPGFRAPEVLLKYLYQTTAIDIWSAGVIFASLLSTRYPFFRNTDDLTSLAEIITVFGTKRIHEVASHLGKNLVISVKNKPPLSFKILFAKLRGEENSEIDDLAYDLLEKLLEPNPDLRITAEEAIHHPFLIQK</sequence>
<dbReference type="PANTHER" id="PTHR44167">
    <property type="entry name" value="OVARIAN-SPECIFIC SERINE/THREONINE-PROTEIN KINASE LOK-RELATED"/>
    <property type="match status" value="1"/>
</dbReference>
<dbReference type="PROSITE" id="PS00107">
    <property type="entry name" value="PROTEIN_KINASE_ATP"/>
    <property type="match status" value="1"/>
</dbReference>
<dbReference type="SMART" id="SM00220">
    <property type="entry name" value="S_TKc"/>
    <property type="match status" value="1"/>
</dbReference>
<evidence type="ECO:0000256" key="2">
    <source>
        <dbReference type="ARBA" id="ARBA00022527"/>
    </source>
</evidence>
<dbReference type="InterPro" id="IPR011009">
    <property type="entry name" value="Kinase-like_dom_sf"/>
</dbReference>
<evidence type="ECO:0000256" key="4">
    <source>
        <dbReference type="ARBA" id="ARBA00022741"/>
    </source>
</evidence>
<dbReference type="InterPro" id="IPR000719">
    <property type="entry name" value="Prot_kinase_dom"/>
</dbReference>
<reference evidence="10 11" key="1">
    <citation type="journal article" date="2018" name="Gigascience">
        <title>Genomes of trombidid mites reveal novel predicted allergens and laterally-transferred genes associated with secondary metabolism.</title>
        <authorList>
            <person name="Dong X."/>
            <person name="Chaisiri K."/>
            <person name="Xia D."/>
            <person name="Armstrong S.D."/>
            <person name="Fang Y."/>
            <person name="Donnelly M.J."/>
            <person name="Kadowaki T."/>
            <person name="McGarry J.W."/>
            <person name="Darby A.C."/>
            <person name="Makepeace B.L."/>
        </authorList>
    </citation>
    <scope>NUCLEOTIDE SEQUENCE [LARGE SCALE GENOMIC DNA]</scope>
    <source>
        <strain evidence="10">UoL-WK</strain>
    </source>
</reference>
<keyword evidence="11" id="KW-1185">Reference proteome</keyword>
<feature type="region of interest" description="Disordered" evidence="8">
    <location>
        <begin position="359"/>
        <end position="382"/>
    </location>
</feature>
<feature type="region of interest" description="Disordered" evidence="8">
    <location>
        <begin position="268"/>
        <end position="287"/>
    </location>
</feature>
<proteinExistence type="predicted"/>
<dbReference type="PROSITE" id="PS00108">
    <property type="entry name" value="PROTEIN_KINASE_ST"/>
    <property type="match status" value="1"/>
</dbReference>
<keyword evidence="5 10" id="KW-0418">Kinase</keyword>
<feature type="binding site" evidence="7">
    <location>
        <position position="103"/>
    </location>
    <ligand>
        <name>ATP</name>
        <dbReference type="ChEBI" id="CHEBI:30616"/>
    </ligand>
</feature>
<feature type="region of interest" description="Disordered" evidence="8">
    <location>
        <begin position="1"/>
        <end position="22"/>
    </location>
</feature>
<keyword evidence="6 7" id="KW-0067">ATP-binding</keyword>
<dbReference type="CDD" id="cd14019">
    <property type="entry name" value="STKc_Cdc7"/>
    <property type="match status" value="1"/>
</dbReference>
<dbReference type="InterPro" id="IPR017441">
    <property type="entry name" value="Protein_kinase_ATP_BS"/>
</dbReference>
<feature type="compositionally biased region" description="Polar residues" evidence="8">
    <location>
        <begin position="369"/>
        <end position="382"/>
    </location>
</feature>
<organism evidence="10 11">
    <name type="scientific">Dinothrombium tinctorium</name>
    <dbReference type="NCBI Taxonomy" id="1965070"/>
    <lineage>
        <taxon>Eukaryota</taxon>
        <taxon>Metazoa</taxon>
        <taxon>Ecdysozoa</taxon>
        <taxon>Arthropoda</taxon>
        <taxon>Chelicerata</taxon>
        <taxon>Arachnida</taxon>
        <taxon>Acari</taxon>
        <taxon>Acariformes</taxon>
        <taxon>Trombidiformes</taxon>
        <taxon>Prostigmata</taxon>
        <taxon>Anystina</taxon>
        <taxon>Parasitengona</taxon>
        <taxon>Trombidioidea</taxon>
        <taxon>Trombidiidae</taxon>
        <taxon>Dinothrombium</taxon>
    </lineage>
</organism>